<dbReference type="Proteomes" id="UP000177943">
    <property type="component" value="Unassembled WGS sequence"/>
</dbReference>
<dbReference type="AlphaFoldDB" id="A0A1G2MU99"/>
<feature type="compositionally biased region" description="Polar residues" evidence="1">
    <location>
        <begin position="1"/>
        <end position="17"/>
    </location>
</feature>
<proteinExistence type="predicted"/>
<evidence type="ECO:0000313" key="3">
    <source>
        <dbReference type="Proteomes" id="UP000177943"/>
    </source>
</evidence>
<dbReference type="EMBL" id="MHRP01000011">
    <property type="protein sequence ID" value="OHA27447.1"/>
    <property type="molecule type" value="Genomic_DNA"/>
</dbReference>
<gene>
    <name evidence="2" type="ORF">A3D56_00625</name>
</gene>
<organism evidence="2 3">
    <name type="scientific">Candidatus Taylorbacteria bacterium RIFCSPHIGHO2_02_FULL_45_35</name>
    <dbReference type="NCBI Taxonomy" id="1802311"/>
    <lineage>
        <taxon>Bacteria</taxon>
        <taxon>Candidatus Tayloriibacteriota</taxon>
    </lineage>
</organism>
<evidence type="ECO:0000313" key="2">
    <source>
        <dbReference type="EMBL" id="OHA27447.1"/>
    </source>
</evidence>
<feature type="region of interest" description="Disordered" evidence="1">
    <location>
        <begin position="1"/>
        <end position="53"/>
    </location>
</feature>
<name>A0A1G2MU99_9BACT</name>
<sequence length="84" mass="9082">MFLDSATSSLKGRSLTSRPIAHSISKKPAQNKSSMESDEGEGGNAEALRGVGGMFEVSTESKRKIRFRVTTHAERANHSGFCPK</sequence>
<accession>A0A1G2MU99</accession>
<reference evidence="2 3" key="1">
    <citation type="journal article" date="2016" name="Nat. Commun.">
        <title>Thousands of microbial genomes shed light on interconnected biogeochemical processes in an aquifer system.</title>
        <authorList>
            <person name="Anantharaman K."/>
            <person name="Brown C.T."/>
            <person name="Hug L.A."/>
            <person name="Sharon I."/>
            <person name="Castelle C.J."/>
            <person name="Probst A.J."/>
            <person name="Thomas B.C."/>
            <person name="Singh A."/>
            <person name="Wilkins M.J."/>
            <person name="Karaoz U."/>
            <person name="Brodie E.L."/>
            <person name="Williams K.H."/>
            <person name="Hubbard S.S."/>
            <person name="Banfield J.F."/>
        </authorList>
    </citation>
    <scope>NUCLEOTIDE SEQUENCE [LARGE SCALE GENOMIC DNA]</scope>
</reference>
<evidence type="ECO:0000256" key="1">
    <source>
        <dbReference type="SAM" id="MobiDB-lite"/>
    </source>
</evidence>
<protein>
    <submittedName>
        <fullName evidence="2">Uncharacterized protein</fullName>
    </submittedName>
</protein>
<comment type="caution">
    <text evidence="2">The sequence shown here is derived from an EMBL/GenBank/DDBJ whole genome shotgun (WGS) entry which is preliminary data.</text>
</comment>